<reference evidence="4" key="1">
    <citation type="journal article" date="2020" name="Nature">
        <title>Giant virus diversity and host interactions through global metagenomics.</title>
        <authorList>
            <person name="Schulz F."/>
            <person name="Roux S."/>
            <person name="Paez-Espino D."/>
            <person name="Jungbluth S."/>
            <person name="Walsh D.A."/>
            <person name="Denef V.J."/>
            <person name="McMahon K.D."/>
            <person name="Konstantinidis K.T."/>
            <person name="Eloe-Fadrosh E.A."/>
            <person name="Kyrpides N.C."/>
            <person name="Woyke T."/>
        </authorList>
    </citation>
    <scope>NUCLEOTIDE SEQUENCE</scope>
    <source>
        <strain evidence="4">GVMAG-M-3300023184-24</strain>
    </source>
</reference>
<evidence type="ECO:0000256" key="2">
    <source>
        <dbReference type="ARBA" id="ARBA00023136"/>
    </source>
</evidence>
<keyword evidence="2" id="KW-0472">Membrane</keyword>
<dbReference type="PANTHER" id="PTHR10969">
    <property type="entry name" value="MICROTUBULE-ASSOCIATED PROTEINS 1A/1B LIGHT CHAIN 3-RELATED"/>
    <property type="match status" value="1"/>
</dbReference>
<dbReference type="InterPro" id="IPR029071">
    <property type="entry name" value="Ubiquitin-like_domsf"/>
</dbReference>
<dbReference type="SUPFAM" id="SSF54236">
    <property type="entry name" value="Ubiquitin-like"/>
    <property type="match status" value="1"/>
</dbReference>
<sequence length="138" mass="16382">MLLFNDLKNISNNKVETVLYTNLQWKDYKLKKTFEDRKHECDTILNKYPDKIPVIINECSVELRERIKRKMLIQKDMTVGQYMHSVRTKFNLKSEDAVLMFVNGSFPSSSTLMSYLYDKYKDKDGFLYISILKENVFG</sequence>
<dbReference type="EMBL" id="MN740108">
    <property type="protein sequence ID" value="QHT88052.1"/>
    <property type="molecule type" value="Genomic_DNA"/>
</dbReference>
<evidence type="ECO:0000256" key="1">
    <source>
        <dbReference type="ARBA" id="ARBA00004370"/>
    </source>
</evidence>
<keyword evidence="3" id="KW-0449">Lipoprotein</keyword>
<dbReference type="Pfam" id="PF02991">
    <property type="entry name" value="ATG8"/>
    <property type="match status" value="1"/>
</dbReference>
<protein>
    <recommendedName>
        <fullName evidence="5">Autophagy-related protein</fullName>
    </recommendedName>
</protein>
<accession>A0A6C0I5J5</accession>
<evidence type="ECO:0000256" key="3">
    <source>
        <dbReference type="ARBA" id="ARBA00023288"/>
    </source>
</evidence>
<dbReference type="GO" id="GO:0016020">
    <property type="term" value="C:membrane"/>
    <property type="evidence" value="ECO:0007669"/>
    <property type="project" value="UniProtKB-SubCell"/>
</dbReference>
<organism evidence="4">
    <name type="scientific">viral metagenome</name>
    <dbReference type="NCBI Taxonomy" id="1070528"/>
    <lineage>
        <taxon>unclassified sequences</taxon>
        <taxon>metagenomes</taxon>
        <taxon>organismal metagenomes</taxon>
    </lineage>
</organism>
<evidence type="ECO:0008006" key="5">
    <source>
        <dbReference type="Google" id="ProtNLM"/>
    </source>
</evidence>
<dbReference type="InterPro" id="IPR004241">
    <property type="entry name" value="Atg8-like"/>
</dbReference>
<dbReference type="AlphaFoldDB" id="A0A6C0I5J5"/>
<proteinExistence type="predicted"/>
<evidence type="ECO:0000313" key="4">
    <source>
        <dbReference type="EMBL" id="QHT88052.1"/>
    </source>
</evidence>
<name>A0A6C0I5J5_9ZZZZ</name>
<dbReference type="Gene3D" id="3.10.20.90">
    <property type="entry name" value="Phosphatidylinositol 3-kinase Catalytic Subunit, Chain A, domain 1"/>
    <property type="match status" value="1"/>
</dbReference>
<comment type="subcellular location">
    <subcellularLocation>
        <location evidence="1">Membrane</location>
    </subcellularLocation>
</comment>